<proteinExistence type="predicted"/>
<dbReference type="AlphaFoldDB" id="A0AAV3Z332"/>
<gene>
    <name evidence="1" type="ORF">PoB_001616200</name>
</gene>
<reference evidence="1 2" key="1">
    <citation type="journal article" date="2021" name="Elife">
        <title>Chloroplast acquisition without the gene transfer in kleptoplastic sea slugs, Plakobranchus ocellatus.</title>
        <authorList>
            <person name="Maeda T."/>
            <person name="Takahashi S."/>
            <person name="Yoshida T."/>
            <person name="Shimamura S."/>
            <person name="Takaki Y."/>
            <person name="Nagai Y."/>
            <person name="Toyoda A."/>
            <person name="Suzuki Y."/>
            <person name="Arimoto A."/>
            <person name="Ishii H."/>
            <person name="Satoh N."/>
            <person name="Nishiyama T."/>
            <person name="Hasebe M."/>
            <person name="Maruyama T."/>
            <person name="Minagawa J."/>
            <person name="Obokata J."/>
            <person name="Shigenobu S."/>
        </authorList>
    </citation>
    <scope>NUCLEOTIDE SEQUENCE [LARGE SCALE GENOMIC DNA]</scope>
</reference>
<evidence type="ECO:0000313" key="2">
    <source>
        <dbReference type="Proteomes" id="UP000735302"/>
    </source>
</evidence>
<dbReference type="Proteomes" id="UP000735302">
    <property type="component" value="Unassembled WGS sequence"/>
</dbReference>
<organism evidence="1 2">
    <name type="scientific">Plakobranchus ocellatus</name>
    <dbReference type="NCBI Taxonomy" id="259542"/>
    <lineage>
        <taxon>Eukaryota</taxon>
        <taxon>Metazoa</taxon>
        <taxon>Spiralia</taxon>
        <taxon>Lophotrochozoa</taxon>
        <taxon>Mollusca</taxon>
        <taxon>Gastropoda</taxon>
        <taxon>Heterobranchia</taxon>
        <taxon>Euthyneura</taxon>
        <taxon>Panpulmonata</taxon>
        <taxon>Sacoglossa</taxon>
        <taxon>Placobranchoidea</taxon>
        <taxon>Plakobranchidae</taxon>
        <taxon>Plakobranchus</taxon>
    </lineage>
</organism>
<comment type="caution">
    <text evidence="1">The sequence shown here is derived from an EMBL/GenBank/DDBJ whole genome shotgun (WGS) entry which is preliminary data.</text>
</comment>
<protein>
    <submittedName>
        <fullName evidence="1">Uncharacterized protein</fullName>
    </submittedName>
</protein>
<evidence type="ECO:0000313" key="1">
    <source>
        <dbReference type="EMBL" id="GFN89656.1"/>
    </source>
</evidence>
<keyword evidence="2" id="KW-1185">Reference proteome</keyword>
<sequence length="79" mass="9269">MPPSSVDRRRSLASRYCMARRMDTRNILPAVFMATLSSRQRISLRCLEAHPKRRHWPIPCIRTKYAKPFPLLTRTDGTQ</sequence>
<accession>A0AAV3Z332</accession>
<dbReference type="EMBL" id="BLXT01001947">
    <property type="protein sequence ID" value="GFN89656.1"/>
    <property type="molecule type" value="Genomic_DNA"/>
</dbReference>
<name>A0AAV3Z332_9GAST</name>